<feature type="domain" description="Mycothiol-dependent maleylpyruvate isomerase metal-binding" evidence="1">
    <location>
        <begin position="7"/>
        <end position="95"/>
    </location>
</feature>
<evidence type="ECO:0000259" key="1">
    <source>
        <dbReference type="Pfam" id="PF11716"/>
    </source>
</evidence>
<gene>
    <name evidence="2" type="ORF">KOI35_29370</name>
</gene>
<keyword evidence="3" id="KW-1185">Reference proteome</keyword>
<dbReference type="Proteomes" id="UP001519654">
    <property type="component" value="Unassembled WGS sequence"/>
</dbReference>
<name>A0ABS5YW16_9ACTN</name>
<dbReference type="GO" id="GO:0016853">
    <property type="term" value="F:isomerase activity"/>
    <property type="evidence" value="ECO:0007669"/>
    <property type="project" value="UniProtKB-KW"/>
</dbReference>
<dbReference type="NCBIfam" id="TIGR03083">
    <property type="entry name" value="maleylpyruvate isomerase family mycothiol-dependent enzyme"/>
    <property type="match status" value="1"/>
</dbReference>
<dbReference type="RefSeq" id="WP_215791871.1">
    <property type="nucleotide sequence ID" value="NZ_JAHKKG010000009.1"/>
</dbReference>
<dbReference type="InterPro" id="IPR034660">
    <property type="entry name" value="DinB/YfiT-like"/>
</dbReference>
<dbReference type="SUPFAM" id="SSF109854">
    <property type="entry name" value="DinB/YfiT-like putative metalloenzymes"/>
    <property type="match status" value="1"/>
</dbReference>
<organism evidence="2 3">
    <name type="scientific">Paractinoplanes bogorensis</name>
    <dbReference type="NCBI Taxonomy" id="1610840"/>
    <lineage>
        <taxon>Bacteria</taxon>
        <taxon>Bacillati</taxon>
        <taxon>Actinomycetota</taxon>
        <taxon>Actinomycetes</taxon>
        <taxon>Micromonosporales</taxon>
        <taxon>Micromonosporaceae</taxon>
        <taxon>Paractinoplanes</taxon>
    </lineage>
</organism>
<dbReference type="EMBL" id="JAHKKG010000009">
    <property type="protein sequence ID" value="MBU2667632.1"/>
    <property type="molecule type" value="Genomic_DNA"/>
</dbReference>
<sequence>MWDVIIAERTALADLLASLKPEEWQHPSLCADWTVHDVAAHMTLQQVNLAGLFGILRQWQGSIDSTNHHVAKRLAATTPPERIVAEIRDTAQRRRKSTGVSQLEALTDLLVHTQDIARPLGRRHPMPPEAAAVAATRVLTMRWPPPLPATRKVAGFRLVATDTGWSHGTGPEVRGPMEALLLVCTGRTIAVAELSGDGAPELRRRL</sequence>
<evidence type="ECO:0000313" key="3">
    <source>
        <dbReference type="Proteomes" id="UP001519654"/>
    </source>
</evidence>
<proteinExistence type="predicted"/>
<dbReference type="InterPro" id="IPR024344">
    <property type="entry name" value="MDMPI_metal-binding"/>
</dbReference>
<reference evidence="2 3" key="1">
    <citation type="submission" date="2021-06" db="EMBL/GenBank/DDBJ databases">
        <title>Actinoplanes lichenicola sp. nov., and Actinoplanes ovalisporus sp. nov., isolated from lichen in Thailand.</title>
        <authorList>
            <person name="Saeng-In P."/>
            <person name="Kanchanasin P."/>
            <person name="Yuki M."/>
            <person name="Kudo T."/>
            <person name="Ohkuma M."/>
            <person name="Phongsopitanun W."/>
            <person name="Tanasupawat S."/>
        </authorList>
    </citation>
    <scope>NUCLEOTIDE SEQUENCE [LARGE SCALE GENOMIC DNA]</scope>
    <source>
        <strain evidence="2 3">NBRC 110975</strain>
    </source>
</reference>
<accession>A0ABS5YW16</accession>
<keyword evidence="2" id="KW-0413">Isomerase</keyword>
<comment type="caution">
    <text evidence="2">The sequence shown here is derived from an EMBL/GenBank/DDBJ whole genome shotgun (WGS) entry which is preliminary data.</text>
</comment>
<dbReference type="InterPro" id="IPR017517">
    <property type="entry name" value="Maleyloyr_isom"/>
</dbReference>
<evidence type="ECO:0000313" key="2">
    <source>
        <dbReference type="EMBL" id="MBU2667632.1"/>
    </source>
</evidence>
<dbReference type="Pfam" id="PF11716">
    <property type="entry name" value="MDMPI_N"/>
    <property type="match status" value="1"/>
</dbReference>
<protein>
    <submittedName>
        <fullName evidence="2">Maleylpyruvate isomerase family mycothiol-dependent enzyme</fullName>
    </submittedName>
</protein>
<dbReference type="Gene3D" id="1.20.120.450">
    <property type="entry name" value="dinb family like domain"/>
    <property type="match status" value="1"/>
</dbReference>